<feature type="compositionally biased region" description="Polar residues" evidence="1">
    <location>
        <begin position="297"/>
        <end position="320"/>
    </location>
</feature>
<dbReference type="EMBL" id="JAHQCW010000004">
    <property type="protein sequence ID" value="MBU9735618.1"/>
    <property type="molecule type" value="Genomic_DNA"/>
</dbReference>
<organism evidence="4 5">
    <name type="scientific">Diplocloster agilis</name>
    <dbReference type="NCBI Taxonomy" id="2850323"/>
    <lineage>
        <taxon>Bacteria</taxon>
        <taxon>Bacillati</taxon>
        <taxon>Bacillota</taxon>
        <taxon>Clostridia</taxon>
        <taxon>Lachnospirales</taxon>
        <taxon>Lachnospiraceae</taxon>
        <taxon>Diplocloster</taxon>
    </lineage>
</organism>
<dbReference type="Gene3D" id="3.40.140.10">
    <property type="entry name" value="Cytidine Deaminase, domain 2"/>
    <property type="match status" value="1"/>
</dbReference>
<comment type="caution">
    <text evidence="4">The sequence shown here is derived from an EMBL/GenBank/DDBJ whole genome shotgun (WGS) entry which is preliminary data.</text>
</comment>
<dbReference type="InterPro" id="IPR036779">
    <property type="entry name" value="LysM_dom_sf"/>
</dbReference>
<accession>A0A949NFU8</accession>
<feature type="transmembrane region" description="Helical" evidence="2">
    <location>
        <begin position="232"/>
        <end position="253"/>
    </location>
</feature>
<feature type="compositionally biased region" description="Low complexity" evidence="1">
    <location>
        <begin position="370"/>
        <end position="395"/>
    </location>
</feature>
<evidence type="ECO:0000256" key="1">
    <source>
        <dbReference type="SAM" id="MobiDB-lite"/>
    </source>
</evidence>
<protein>
    <submittedName>
        <fullName evidence="4">LysM peptidoglycan-binding domain-containing protein</fullName>
    </submittedName>
</protein>
<evidence type="ECO:0000259" key="3">
    <source>
        <dbReference type="PROSITE" id="PS51782"/>
    </source>
</evidence>
<dbReference type="CDD" id="cd00118">
    <property type="entry name" value="LysM"/>
    <property type="match status" value="1"/>
</dbReference>
<dbReference type="SUPFAM" id="SSF54106">
    <property type="entry name" value="LysM domain"/>
    <property type="match status" value="1"/>
</dbReference>
<evidence type="ECO:0000256" key="2">
    <source>
        <dbReference type="SAM" id="Phobius"/>
    </source>
</evidence>
<dbReference type="Proteomes" id="UP000712157">
    <property type="component" value="Unassembled WGS sequence"/>
</dbReference>
<evidence type="ECO:0000313" key="4">
    <source>
        <dbReference type="EMBL" id="MBU9735618.1"/>
    </source>
</evidence>
<feature type="domain" description="LysM" evidence="3">
    <location>
        <begin position="407"/>
        <end position="454"/>
    </location>
</feature>
<dbReference type="AlphaFoldDB" id="A0A949NFU8"/>
<dbReference type="RefSeq" id="WP_275061746.1">
    <property type="nucleotide sequence ID" value="NZ_JAHQCW010000004.1"/>
</dbReference>
<dbReference type="PROSITE" id="PS51782">
    <property type="entry name" value="LYSM"/>
    <property type="match status" value="1"/>
</dbReference>
<keyword evidence="5" id="KW-1185">Reference proteome</keyword>
<sequence length="455" mass="50261">MIEVIYNEEEQTGGGETEPVRLPKNVRQIGVIDDKKKIYVEDYVITYLNQLADTEDAESKTAVLLGEAKRQEGCQYLFINSAIEAEHVEKDEEGIRFTEDTWTGIYETIKKFFDNREIVGWYRSMPGFALEAGEDILSAHTKNFAGNQKVFFMREPLEKEDAFFFYENGQLVKQHGYYIYYEKNEPMQEYMIYKHEGVGIEPVETVPDTAAVSFRTVMQDKKDTGHQKRIMTFMYTASTFLVLIVFVIGINMINNYDKMQNIEATLNNINDTITAENGGTSQNTEGIPVQSVAGNVAPQTAPQSQENPAGQQQAGENQPEGQAPAEQPADPNAAAPAEQPADPNAAAPAEQPVDPAGEQPGGQPEDQPGEQPADPAGEQPAEQEPTEQPAGQPETPAEPASNSLTGQYYTVQKGDTLAKISKKLYGTYSKVDEICQLNGIDNGDRILAGDKIQLP</sequence>
<keyword evidence="2" id="KW-0812">Transmembrane</keyword>
<dbReference type="InterPro" id="IPR018392">
    <property type="entry name" value="LysM"/>
</dbReference>
<name>A0A949NFU8_9FIRM</name>
<reference evidence="4" key="1">
    <citation type="submission" date="2021-06" db="EMBL/GenBank/DDBJ databases">
        <title>Description of novel taxa of the family Lachnospiraceae.</title>
        <authorList>
            <person name="Chaplin A.V."/>
            <person name="Sokolova S.R."/>
            <person name="Pikina A.P."/>
            <person name="Korzhanova M."/>
            <person name="Belova V."/>
            <person name="Korostin D."/>
            <person name="Efimov B.A."/>
        </authorList>
    </citation>
    <scope>NUCLEOTIDE SEQUENCE</scope>
    <source>
        <strain evidence="4">ASD5720</strain>
    </source>
</reference>
<feature type="region of interest" description="Disordered" evidence="1">
    <location>
        <begin position="297"/>
        <end position="407"/>
    </location>
</feature>
<proteinExistence type="predicted"/>
<dbReference type="SMART" id="SM00257">
    <property type="entry name" value="LysM"/>
    <property type="match status" value="1"/>
</dbReference>
<dbReference type="Gene3D" id="3.10.350.10">
    <property type="entry name" value="LysM domain"/>
    <property type="match status" value="1"/>
</dbReference>
<keyword evidence="2" id="KW-1133">Transmembrane helix</keyword>
<evidence type="ECO:0000313" key="5">
    <source>
        <dbReference type="Proteomes" id="UP000712157"/>
    </source>
</evidence>
<dbReference type="Pfam" id="PF01476">
    <property type="entry name" value="LysM"/>
    <property type="match status" value="1"/>
</dbReference>
<keyword evidence="2" id="KW-0472">Membrane</keyword>
<gene>
    <name evidence="4" type="ORF">KTH89_03650</name>
</gene>